<dbReference type="AlphaFoldDB" id="A0A6C0B1R9"/>
<organism evidence="1">
    <name type="scientific">viral metagenome</name>
    <dbReference type="NCBI Taxonomy" id="1070528"/>
    <lineage>
        <taxon>unclassified sequences</taxon>
        <taxon>metagenomes</taxon>
        <taxon>organismal metagenomes</taxon>
    </lineage>
</organism>
<sequence>MFCCKLGHSFKKKILSLCYSKEPSVSVKEHPIFLDGSLSIMHTITSVSIDETIKKCKIEYPESYSYSKPLVYGILLSHAEAPWLWIGASAFWGDCDMTDSLFPYVVQGNRITLELLHKLFPFHRSWKYLDPVTLKELEFPKDGITIQK</sequence>
<evidence type="ECO:0000313" key="1">
    <source>
        <dbReference type="EMBL" id="QHS86175.1"/>
    </source>
</evidence>
<accession>A0A6C0B1R9</accession>
<proteinExistence type="predicted"/>
<dbReference type="EMBL" id="MN739051">
    <property type="protein sequence ID" value="QHS86175.1"/>
    <property type="molecule type" value="Genomic_DNA"/>
</dbReference>
<name>A0A6C0B1R9_9ZZZZ</name>
<reference evidence="1" key="1">
    <citation type="journal article" date="2020" name="Nature">
        <title>Giant virus diversity and host interactions through global metagenomics.</title>
        <authorList>
            <person name="Schulz F."/>
            <person name="Roux S."/>
            <person name="Paez-Espino D."/>
            <person name="Jungbluth S."/>
            <person name="Walsh D.A."/>
            <person name="Denef V.J."/>
            <person name="McMahon K.D."/>
            <person name="Konstantinidis K.T."/>
            <person name="Eloe-Fadrosh E.A."/>
            <person name="Kyrpides N.C."/>
            <person name="Woyke T."/>
        </authorList>
    </citation>
    <scope>NUCLEOTIDE SEQUENCE</scope>
    <source>
        <strain evidence="1">GVMAG-M-3300009185-7</strain>
    </source>
</reference>
<protein>
    <submittedName>
        <fullName evidence="1">Uncharacterized protein</fullName>
    </submittedName>
</protein>